<feature type="compositionally biased region" description="Pro residues" evidence="1">
    <location>
        <begin position="1"/>
        <end position="13"/>
    </location>
</feature>
<dbReference type="AlphaFoldDB" id="A0A560FPL5"/>
<feature type="region of interest" description="Disordered" evidence="1">
    <location>
        <begin position="1"/>
        <end position="21"/>
    </location>
</feature>
<dbReference type="InterPro" id="IPR012807">
    <property type="entry name" value="Anti-sigma_ChrR"/>
</dbReference>
<evidence type="ECO:0000313" key="3">
    <source>
        <dbReference type="EMBL" id="TWB23555.1"/>
    </source>
</evidence>
<evidence type="ECO:0000256" key="1">
    <source>
        <dbReference type="SAM" id="MobiDB-lite"/>
    </source>
</evidence>
<organism evidence="3 4">
    <name type="scientific">Nitrospirillum amazonense</name>
    <dbReference type="NCBI Taxonomy" id="28077"/>
    <lineage>
        <taxon>Bacteria</taxon>
        <taxon>Pseudomonadati</taxon>
        <taxon>Pseudomonadota</taxon>
        <taxon>Alphaproteobacteria</taxon>
        <taxon>Rhodospirillales</taxon>
        <taxon>Azospirillaceae</taxon>
        <taxon>Nitrospirillum</taxon>
    </lineage>
</organism>
<dbReference type="NCBIfam" id="TIGR02451">
    <property type="entry name" value="anti_sig_ChrR"/>
    <property type="match status" value="1"/>
</dbReference>
<accession>A0A560FPL5</accession>
<evidence type="ECO:0000313" key="4">
    <source>
        <dbReference type="Proteomes" id="UP000319859"/>
    </source>
</evidence>
<dbReference type="InterPro" id="IPR041916">
    <property type="entry name" value="Anti_sigma_zinc_sf"/>
</dbReference>
<dbReference type="InterPro" id="IPR025979">
    <property type="entry name" value="ChrR-like_cupin_dom"/>
</dbReference>
<dbReference type="CDD" id="cd20301">
    <property type="entry name" value="cupin_ChrR"/>
    <property type="match status" value="1"/>
</dbReference>
<dbReference type="SUPFAM" id="SSF51182">
    <property type="entry name" value="RmlC-like cupins"/>
    <property type="match status" value="1"/>
</dbReference>
<evidence type="ECO:0000259" key="2">
    <source>
        <dbReference type="Pfam" id="PF12973"/>
    </source>
</evidence>
<dbReference type="Proteomes" id="UP000319859">
    <property type="component" value="Unassembled WGS sequence"/>
</dbReference>
<dbReference type="InterPro" id="IPR011051">
    <property type="entry name" value="RmlC_Cupin_sf"/>
</dbReference>
<feature type="domain" description="ChrR-like cupin" evidence="2">
    <location>
        <begin position="123"/>
        <end position="211"/>
    </location>
</feature>
<sequence>MIAAMRPPPSPPHPTHHPDVDLLSRHAAGTLADGPALVVATHLDFCPICRHQMRAWEALGGALLNSQRPVALADDALERTLARLDGAQLDDARLEGKRPPADVPALDPDPVLPPALRRQRLGPWRFVAPGIRGRAVRVDPTQGYKVMLFRVAAGMAIPMHGHRGQEYTCVVDGAFSDVFGRFGSGDMAAVDASVDHQPLAEPDGDCLCLIAVRGRLRIHSLLGRLVQPLVGL</sequence>
<feature type="region of interest" description="Disordered" evidence="1">
    <location>
        <begin position="94"/>
        <end position="114"/>
    </location>
</feature>
<name>A0A560FPL5_9PROT</name>
<dbReference type="InterPro" id="IPR014710">
    <property type="entry name" value="RmlC-like_jellyroll"/>
</dbReference>
<dbReference type="RefSeq" id="WP_145748748.1">
    <property type="nucleotide sequence ID" value="NZ_VITN01000002.1"/>
</dbReference>
<protein>
    <submittedName>
        <fullName evidence="3">ChrR-like anti-ECFsigma factor</fullName>
    </submittedName>
</protein>
<dbReference type="Pfam" id="PF12973">
    <property type="entry name" value="Cupin_7"/>
    <property type="match status" value="1"/>
</dbReference>
<dbReference type="OrthoDB" id="2988517at2"/>
<comment type="caution">
    <text evidence="3">The sequence shown here is derived from an EMBL/GenBank/DDBJ whole genome shotgun (WGS) entry which is preliminary data.</text>
</comment>
<proteinExistence type="predicted"/>
<gene>
    <name evidence="3" type="ORF">FBZ89_102311</name>
</gene>
<reference evidence="3 4" key="1">
    <citation type="submission" date="2019-06" db="EMBL/GenBank/DDBJ databases">
        <title>Genomic Encyclopedia of Type Strains, Phase IV (KMG-V): Genome sequencing to study the core and pangenomes of soil and plant-associated prokaryotes.</title>
        <authorList>
            <person name="Whitman W."/>
        </authorList>
    </citation>
    <scope>NUCLEOTIDE SEQUENCE [LARGE SCALE GENOMIC DNA]</scope>
    <source>
        <strain evidence="3 4">BR 11880</strain>
    </source>
</reference>
<dbReference type="Gene3D" id="1.10.10.1320">
    <property type="entry name" value="Anti-sigma factor, zinc-finger domain"/>
    <property type="match status" value="1"/>
</dbReference>
<dbReference type="Gene3D" id="2.60.120.10">
    <property type="entry name" value="Jelly Rolls"/>
    <property type="match status" value="1"/>
</dbReference>
<dbReference type="EMBL" id="VITN01000002">
    <property type="protein sequence ID" value="TWB23555.1"/>
    <property type="molecule type" value="Genomic_DNA"/>
</dbReference>